<comment type="caution">
    <text evidence="2">The sequence shown here is derived from an EMBL/GenBank/DDBJ whole genome shotgun (WGS) entry which is preliminary data.</text>
</comment>
<evidence type="ECO:0000313" key="2">
    <source>
        <dbReference type="EMBL" id="RWS19447.1"/>
    </source>
</evidence>
<feature type="domain" description="Thioredoxin" evidence="1">
    <location>
        <begin position="1"/>
        <end position="119"/>
    </location>
</feature>
<dbReference type="Gene3D" id="3.40.30.10">
    <property type="entry name" value="Glutaredoxin"/>
    <property type="match status" value="1"/>
</dbReference>
<dbReference type="InterPro" id="IPR017937">
    <property type="entry name" value="Thioredoxin_CS"/>
</dbReference>
<dbReference type="PROSITE" id="PS51352">
    <property type="entry name" value="THIOREDOXIN_2"/>
    <property type="match status" value="1"/>
</dbReference>
<dbReference type="OrthoDB" id="59470at2759"/>
<dbReference type="AlphaFoldDB" id="A0A443RVQ1"/>
<dbReference type="InterPro" id="IPR013766">
    <property type="entry name" value="Thioredoxin_domain"/>
</dbReference>
<reference evidence="2 3" key="1">
    <citation type="journal article" date="2018" name="Gigascience">
        <title>Genomes of trombidid mites reveal novel predicted allergens and laterally-transferred genes associated with secondary metabolism.</title>
        <authorList>
            <person name="Dong X."/>
            <person name="Chaisiri K."/>
            <person name="Xia D."/>
            <person name="Armstrong S.D."/>
            <person name="Fang Y."/>
            <person name="Donnelly M.J."/>
            <person name="Kadowaki T."/>
            <person name="McGarry J.W."/>
            <person name="Darby A.C."/>
            <person name="Makepeace B.L."/>
        </authorList>
    </citation>
    <scope>NUCLEOTIDE SEQUENCE [LARGE SCALE GENOMIC DNA]</scope>
    <source>
        <strain evidence="2">UoL-UT</strain>
    </source>
</reference>
<gene>
    <name evidence="2" type="ORF">B4U80_14430</name>
</gene>
<sequence length="119" mass="13648">MFSISLAFNIGYQSEDYPKVLTAANFDSYIYNKDSATLVEFYSSFCGYCKRLAPRFKLFAKSVINWKPVVRVAKVNCEKLENVEVCRKHKSTTFPTFRFFGPNHRPNENGTHIPSSTST</sequence>
<keyword evidence="3" id="KW-1185">Reference proteome</keyword>
<dbReference type="InterPro" id="IPR036249">
    <property type="entry name" value="Thioredoxin-like_sf"/>
</dbReference>
<dbReference type="GO" id="GO:0006457">
    <property type="term" value="P:protein folding"/>
    <property type="evidence" value="ECO:0007669"/>
    <property type="project" value="TreeGrafter"/>
</dbReference>
<dbReference type="Pfam" id="PF00085">
    <property type="entry name" value="Thioredoxin"/>
    <property type="match status" value="1"/>
</dbReference>
<dbReference type="PANTHER" id="PTHR22897:SF8">
    <property type="entry name" value="SULFHYDRYL OXIDASE"/>
    <property type="match status" value="1"/>
</dbReference>
<protein>
    <submittedName>
        <fullName evidence="2">Sulfhydryl oxidase 1-like protein</fullName>
    </submittedName>
</protein>
<dbReference type="EMBL" id="NCKV01026000">
    <property type="protein sequence ID" value="RWS19447.1"/>
    <property type="molecule type" value="Genomic_DNA"/>
</dbReference>
<dbReference type="InterPro" id="IPR039798">
    <property type="entry name" value="Sulfhydryl_oxidase"/>
</dbReference>
<proteinExistence type="predicted"/>
<name>A0A443RVQ1_9ACAR</name>
<dbReference type="SUPFAM" id="SSF52833">
    <property type="entry name" value="Thioredoxin-like"/>
    <property type="match status" value="1"/>
</dbReference>
<dbReference type="GO" id="GO:0005615">
    <property type="term" value="C:extracellular space"/>
    <property type="evidence" value="ECO:0007669"/>
    <property type="project" value="TreeGrafter"/>
</dbReference>
<dbReference type="VEuPathDB" id="VectorBase:LDEU012593"/>
<dbReference type="GO" id="GO:0003756">
    <property type="term" value="F:protein disulfide isomerase activity"/>
    <property type="evidence" value="ECO:0007669"/>
    <property type="project" value="TreeGrafter"/>
</dbReference>
<dbReference type="PROSITE" id="PS00194">
    <property type="entry name" value="THIOREDOXIN_1"/>
    <property type="match status" value="1"/>
</dbReference>
<dbReference type="GO" id="GO:0016971">
    <property type="term" value="F:flavin-dependent sulfhydryl oxidase activity"/>
    <property type="evidence" value="ECO:0007669"/>
    <property type="project" value="InterPro"/>
</dbReference>
<evidence type="ECO:0000313" key="3">
    <source>
        <dbReference type="Proteomes" id="UP000288716"/>
    </source>
</evidence>
<dbReference type="GO" id="GO:0000139">
    <property type="term" value="C:Golgi membrane"/>
    <property type="evidence" value="ECO:0007669"/>
    <property type="project" value="TreeGrafter"/>
</dbReference>
<dbReference type="Proteomes" id="UP000288716">
    <property type="component" value="Unassembled WGS sequence"/>
</dbReference>
<dbReference type="PANTHER" id="PTHR22897">
    <property type="entry name" value="QUIESCIN Q6-RELATED SULFHYDRYL OXIDASE"/>
    <property type="match status" value="1"/>
</dbReference>
<accession>A0A443RVQ1</accession>
<organism evidence="2 3">
    <name type="scientific">Leptotrombidium deliense</name>
    <dbReference type="NCBI Taxonomy" id="299467"/>
    <lineage>
        <taxon>Eukaryota</taxon>
        <taxon>Metazoa</taxon>
        <taxon>Ecdysozoa</taxon>
        <taxon>Arthropoda</taxon>
        <taxon>Chelicerata</taxon>
        <taxon>Arachnida</taxon>
        <taxon>Acari</taxon>
        <taxon>Acariformes</taxon>
        <taxon>Trombidiformes</taxon>
        <taxon>Prostigmata</taxon>
        <taxon>Anystina</taxon>
        <taxon>Parasitengona</taxon>
        <taxon>Trombiculoidea</taxon>
        <taxon>Trombiculidae</taxon>
        <taxon>Leptotrombidium</taxon>
    </lineage>
</organism>
<evidence type="ECO:0000259" key="1">
    <source>
        <dbReference type="PROSITE" id="PS51352"/>
    </source>
</evidence>